<dbReference type="PROSITE" id="PS50267">
    <property type="entry name" value="NA_NEUROTRAN_SYMP_3"/>
    <property type="match status" value="1"/>
</dbReference>
<feature type="binding site" evidence="14">
    <location>
        <position position="309"/>
    </location>
    <ligand>
        <name>Na(+)</name>
        <dbReference type="ChEBI" id="CHEBI:29101"/>
        <label>1</label>
    </ligand>
</feature>
<evidence type="ECO:0000256" key="16">
    <source>
        <dbReference type="RuleBase" id="RU003732"/>
    </source>
</evidence>
<keyword evidence="15" id="KW-1015">Disulfide bond</keyword>
<keyword evidence="7 17" id="KW-1133">Transmembrane helix</keyword>
<dbReference type="Pfam" id="PF00209">
    <property type="entry name" value="SNF"/>
    <property type="match status" value="1"/>
</dbReference>
<sequence>MMQVLYCRWQSVVASKLLNHQYLRKKFPTKYVPMSGVIKPESLLLADRKSAKKINNGKEQWGSGLEFLFSCISLSVGLGNIWRFPYIAFQNGGGTFVIPYLIVLLIIGRPIYYLEILVGQFSGRGCLQAFNMAPVLKGVAAGQVLATIASITYYSSVMALTLRFLFAAFFPVLPWSYCRPDWGSECLDENSIENKTNKISPAELYFHKIVLREYDNIDEGIGLPNWDLVICLAISWFIIGAVLIKGIKSSGKVAYFLGTFPYIILVVLLIRAVTLPGAMQGIKFFFTPVWKNLINPMVWYAAVTQVFFSLAICFGTLITYASYNNFSRNVYNDIVIITTMDTCSSIIAGSITFGIVGHLSYETKNSIADAVKGGAGLAFITYPDAIAKFKILPQAFAILFFCMLFILGVGSTVGMGSCIIRVIKDRFPLISNWSLSMSLSVIGFMCSLVYMTPGGQFILNLVDFYGVSFTALILAIGELVAVGWIYGVKRFCEDIKFMLGINTSIYWRLCWSLISPALLLSVLIYTLLDLKPLTYKNRDYPHKAHIIGWCLTILGLLQIPLWAAYEFYRQDNTRDLKRKLLNILRPSPSWGPLNSHLHEEYKNQRLELQIDQEKGRNIFYKIYENIFG</sequence>
<evidence type="ECO:0000256" key="4">
    <source>
        <dbReference type="ARBA" id="ARBA00022692"/>
    </source>
</evidence>
<evidence type="ECO:0000256" key="3">
    <source>
        <dbReference type="ARBA" id="ARBA00022448"/>
    </source>
</evidence>
<dbReference type="GO" id="GO:0005886">
    <property type="term" value="C:plasma membrane"/>
    <property type="evidence" value="ECO:0007669"/>
    <property type="project" value="TreeGrafter"/>
</dbReference>
<evidence type="ECO:0000256" key="7">
    <source>
        <dbReference type="ARBA" id="ARBA00022989"/>
    </source>
</evidence>
<evidence type="ECO:0000256" key="8">
    <source>
        <dbReference type="ARBA" id="ARBA00023053"/>
    </source>
</evidence>
<keyword evidence="6" id="KW-0029">Amino-acid transport</keyword>
<feature type="binding site" evidence="14">
    <location>
        <position position="76"/>
    </location>
    <ligand>
        <name>Na(+)</name>
        <dbReference type="ChEBI" id="CHEBI:29101"/>
        <label>1</label>
    </ligand>
</feature>
<dbReference type="PANTHER" id="PTHR11616:SF321">
    <property type="entry name" value="SODIUM-DEPENDENT NUTRIENT AMINO ACID TRANSPORTER 1-RELATED"/>
    <property type="match status" value="1"/>
</dbReference>
<evidence type="ECO:0000313" key="18">
    <source>
        <dbReference type="EnsemblMetazoa" id="GPAI013961-PA"/>
    </source>
</evidence>
<feature type="transmembrane region" description="Helical" evidence="17">
    <location>
        <begin position="298"/>
        <end position="322"/>
    </location>
</feature>
<keyword evidence="5 16" id="KW-0769">Symport</keyword>
<keyword evidence="19" id="KW-1185">Reference proteome</keyword>
<evidence type="ECO:0000256" key="9">
    <source>
        <dbReference type="ARBA" id="ARBA00023065"/>
    </source>
</evidence>
<feature type="transmembrane region" description="Helical" evidence="17">
    <location>
        <begin position="432"/>
        <end position="452"/>
    </location>
</feature>
<dbReference type="InterPro" id="IPR000175">
    <property type="entry name" value="Na/ntran_symport"/>
</dbReference>
<evidence type="ECO:0000256" key="15">
    <source>
        <dbReference type="PIRSR" id="PIRSR600175-2"/>
    </source>
</evidence>
<dbReference type="AlphaFoldDB" id="A0A1A9ZGJ4"/>
<dbReference type="Proteomes" id="UP000092445">
    <property type="component" value="Unassembled WGS sequence"/>
</dbReference>
<evidence type="ECO:0000256" key="6">
    <source>
        <dbReference type="ARBA" id="ARBA00022970"/>
    </source>
</evidence>
<feature type="transmembrane region" description="Helical" evidence="17">
    <location>
        <begin position="61"/>
        <end position="82"/>
    </location>
</feature>
<keyword evidence="8 14" id="KW-0915">Sodium</keyword>
<evidence type="ECO:0000313" key="19">
    <source>
        <dbReference type="Proteomes" id="UP000092445"/>
    </source>
</evidence>
<comment type="subcellular location">
    <subcellularLocation>
        <location evidence="1">Membrane</location>
        <topology evidence="1">Multi-pass membrane protein</topology>
    </subcellularLocation>
</comment>
<comment type="function">
    <text evidence="13">Unusual broad substrate spectrum amino acid:sodium cotransporter that promotes absorption of the D isomers of essential amino acids. Neutral amino acids are the preferred substrates, especially methionine and phenylalanine.</text>
</comment>
<feature type="disulfide bond" evidence="15">
    <location>
        <begin position="178"/>
        <end position="186"/>
    </location>
</feature>
<keyword evidence="10 17" id="KW-0472">Membrane</keyword>
<dbReference type="SUPFAM" id="SSF161070">
    <property type="entry name" value="SNF-like"/>
    <property type="match status" value="1"/>
</dbReference>
<evidence type="ECO:0000256" key="13">
    <source>
        <dbReference type="ARBA" id="ARBA00037785"/>
    </source>
</evidence>
<feature type="binding site" evidence="14">
    <location>
        <position position="411"/>
    </location>
    <ligand>
        <name>Na(+)</name>
        <dbReference type="ChEBI" id="CHEBI:29101"/>
        <label>1</label>
    </ligand>
</feature>
<dbReference type="GO" id="GO:0015179">
    <property type="term" value="F:L-amino acid transmembrane transporter activity"/>
    <property type="evidence" value="ECO:0007669"/>
    <property type="project" value="TreeGrafter"/>
</dbReference>
<evidence type="ECO:0000256" key="14">
    <source>
        <dbReference type="PIRSR" id="PIRSR600175-1"/>
    </source>
</evidence>
<feature type="transmembrane region" description="Helical" evidence="17">
    <location>
        <begin position="546"/>
        <end position="568"/>
    </location>
</feature>
<evidence type="ECO:0000256" key="17">
    <source>
        <dbReference type="SAM" id="Phobius"/>
    </source>
</evidence>
<feature type="binding site" evidence="14">
    <location>
        <position position="80"/>
    </location>
    <ligand>
        <name>Na(+)</name>
        <dbReference type="ChEBI" id="CHEBI:29101"/>
        <label>1</label>
    </ligand>
</feature>
<evidence type="ECO:0000256" key="1">
    <source>
        <dbReference type="ARBA" id="ARBA00004141"/>
    </source>
</evidence>
<feature type="transmembrane region" description="Helical" evidence="17">
    <location>
        <begin position="256"/>
        <end position="278"/>
    </location>
</feature>
<feature type="transmembrane region" description="Helical" evidence="17">
    <location>
        <begin position="226"/>
        <end position="244"/>
    </location>
</feature>
<evidence type="ECO:0000256" key="12">
    <source>
        <dbReference type="ARBA" id="ARBA00023201"/>
    </source>
</evidence>
<evidence type="ECO:0000256" key="5">
    <source>
        <dbReference type="ARBA" id="ARBA00022847"/>
    </source>
</evidence>
<dbReference type="PRINTS" id="PR00176">
    <property type="entry name" value="NANEUSMPORT"/>
</dbReference>
<organism evidence="18 19">
    <name type="scientific">Glossina pallidipes</name>
    <name type="common">Tsetse fly</name>
    <dbReference type="NCBI Taxonomy" id="7398"/>
    <lineage>
        <taxon>Eukaryota</taxon>
        <taxon>Metazoa</taxon>
        <taxon>Ecdysozoa</taxon>
        <taxon>Arthropoda</taxon>
        <taxon>Hexapoda</taxon>
        <taxon>Insecta</taxon>
        <taxon>Pterygota</taxon>
        <taxon>Neoptera</taxon>
        <taxon>Endopterygota</taxon>
        <taxon>Diptera</taxon>
        <taxon>Brachycera</taxon>
        <taxon>Muscomorpha</taxon>
        <taxon>Hippoboscoidea</taxon>
        <taxon>Glossinidae</taxon>
        <taxon>Glossina</taxon>
    </lineage>
</organism>
<feature type="transmembrane region" description="Helical" evidence="17">
    <location>
        <begin position="464"/>
        <end position="486"/>
    </location>
</feature>
<dbReference type="GO" id="GO:0046872">
    <property type="term" value="F:metal ion binding"/>
    <property type="evidence" value="ECO:0007669"/>
    <property type="project" value="UniProtKB-KW"/>
</dbReference>
<reference evidence="18" key="2">
    <citation type="submission" date="2020-05" db="UniProtKB">
        <authorList>
            <consortium name="EnsemblMetazoa"/>
        </authorList>
    </citation>
    <scope>IDENTIFICATION</scope>
    <source>
        <strain evidence="18">IAEA</strain>
    </source>
</reference>
<dbReference type="InterPro" id="IPR037272">
    <property type="entry name" value="SNS_sf"/>
</dbReference>
<keyword evidence="3 16" id="KW-0813">Transport</keyword>
<keyword evidence="11" id="KW-0325">Glycoprotein</keyword>
<dbReference type="CDD" id="cd10324">
    <property type="entry name" value="SLC6sbd"/>
    <property type="match status" value="1"/>
</dbReference>
<name>A0A1A9ZGJ4_GLOPL</name>
<proteinExistence type="inferred from homology"/>
<keyword evidence="14" id="KW-0479">Metal-binding</keyword>
<dbReference type="GO" id="GO:0089718">
    <property type="term" value="P:amino acid import across plasma membrane"/>
    <property type="evidence" value="ECO:0007669"/>
    <property type="project" value="TreeGrafter"/>
</dbReference>
<keyword evidence="12" id="KW-0739">Sodium transport</keyword>
<evidence type="ECO:0000256" key="10">
    <source>
        <dbReference type="ARBA" id="ARBA00023136"/>
    </source>
</evidence>
<dbReference type="EnsemblMetazoa" id="GPAI013961-RA">
    <property type="protein sequence ID" value="GPAI013961-PA"/>
    <property type="gene ID" value="GPAI013961"/>
</dbReference>
<feature type="transmembrane region" description="Helical" evidence="17">
    <location>
        <begin position="395"/>
        <end position="420"/>
    </location>
</feature>
<reference evidence="19" key="1">
    <citation type="submission" date="2014-03" db="EMBL/GenBank/DDBJ databases">
        <authorList>
            <person name="Aksoy S."/>
            <person name="Warren W."/>
            <person name="Wilson R.K."/>
        </authorList>
    </citation>
    <scope>NUCLEOTIDE SEQUENCE [LARGE SCALE GENOMIC DNA]</scope>
    <source>
        <strain evidence="19">IAEA</strain>
    </source>
</reference>
<dbReference type="VEuPathDB" id="VectorBase:GPAI013961"/>
<protein>
    <recommendedName>
        <fullName evidence="16">Transporter</fullName>
    </recommendedName>
</protein>
<keyword evidence="4 16" id="KW-0812">Transmembrane</keyword>
<dbReference type="PANTHER" id="PTHR11616">
    <property type="entry name" value="SODIUM/CHLORIDE DEPENDENT TRANSPORTER"/>
    <property type="match status" value="1"/>
</dbReference>
<evidence type="ECO:0000256" key="2">
    <source>
        <dbReference type="ARBA" id="ARBA00006459"/>
    </source>
</evidence>
<keyword evidence="9" id="KW-0406">Ion transport</keyword>
<feature type="transmembrane region" description="Helical" evidence="17">
    <location>
        <begin position="334"/>
        <end position="356"/>
    </location>
</feature>
<feature type="binding site" evidence="14">
    <location>
        <position position="407"/>
    </location>
    <ligand>
        <name>Na(+)</name>
        <dbReference type="ChEBI" id="CHEBI:29101"/>
        <label>1</label>
    </ligand>
</feature>
<dbReference type="PROSITE" id="PS00610">
    <property type="entry name" value="NA_NEUROTRAN_SYMP_1"/>
    <property type="match status" value="1"/>
</dbReference>
<dbReference type="STRING" id="7398.A0A1A9ZGJ4"/>
<feature type="transmembrane region" description="Helical" evidence="17">
    <location>
        <begin position="506"/>
        <end position="526"/>
    </location>
</feature>
<evidence type="ECO:0000256" key="11">
    <source>
        <dbReference type="ARBA" id="ARBA00023180"/>
    </source>
</evidence>
<feature type="transmembrane region" description="Helical" evidence="17">
    <location>
        <begin position="94"/>
        <end position="114"/>
    </location>
</feature>
<comment type="similarity">
    <text evidence="2 16">Belongs to the sodium:neurotransmitter symporter (SNF) (TC 2.A.22) family.</text>
</comment>
<accession>A0A1A9ZGJ4</accession>
<dbReference type="GO" id="GO:0005283">
    <property type="term" value="F:amino acid:sodium symporter activity"/>
    <property type="evidence" value="ECO:0007669"/>
    <property type="project" value="TreeGrafter"/>
</dbReference>